<accession>A0ABR3T242</accession>
<evidence type="ECO:0000313" key="10">
    <source>
        <dbReference type="Proteomes" id="UP001521116"/>
    </source>
</evidence>
<sequence length="518" mass="53916">MKNTFATSAAALSLLGFTSAWTVPIPANWHGNFLGFDRGSSEEDSWASAVSAIAEAANAAATPTTPSAASATANSTHESGGEEFVVLFNSSHPTTPEVEEILQRLELSTNHSDVRYVFNNSQFSGFSAKMKEHCVTALGDMVEVETVEKTTKMTASNVQKFKKRNVSTRNGSPWGLQRISSASQVNGKADDGLAFTYSFEDTKLGSGVDIYVVDTGVNIDHVAFGGRARNGFTAYPDTADRPVGGWTDERGNYTDGAGHGTHVAGTAAGATLGIASGANIIAVRVLDADGGGSSSDTIMGINWVIQQHDKRKTDADFVGSILSMSFGTSDVSDNLSNAVKRAVAAGVQASVAAGNDGKDACDYSPSNAGGSNSSVVTVGSIGISDEVSSFSNTGACVDVFAPGEDILSTYIGGDNVVQYLDGTSMACPHVTGVMAYLMDKEPALRQDPTAMKTRLTQQGLLGTVEGVVLDSASKVLLNNGVTSVLGKRRAVPDESETDALTAGLFVLSPEDGKAKKNW</sequence>
<dbReference type="PROSITE" id="PS00138">
    <property type="entry name" value="SUBTILASE_SER"/>
    <property type="match status" value="1"/>
</dbReference>
<dbReference type="Gene3D" id="3.40.50.200">
    <property type="entry name" value="Peptidase S8/S53 domain"/>
    <property type="match status" value="1"/>
</dbReference>
<feature type="chain" id="PRO_5047364882" description="Peptidase S8/S53 domain-containing protein" evidence="7">
    <location>
        <begin position="21"/>
        <end position="518"/>
    </location>
</feature>
<dbReference type="PRINTS" id="PR00723">
    <property type="entry name" value="SUBTILISIN"/>
</dbReference>
<dbReference type="InterPro" id="IPR000209">
    <property type="entry name" value="Peptidase_S8/S53_dom"/>
</dbReference>
<dbReference type="InterPro" id="IPR023828">
    <property type="entry name" value="Peptidase_S8_Ser-AS"/>
</dbReference>
<dbReference type="PROSITE" id="PS00137">
    <property type="entry name" value="SUBTILASE_HIS"/>
    <property type="match status" value="1"/>
</dbReference>
<evidence type="ECO:0000256" key="6">
    <source>
        <dbReference type="RuleBase" id="RU003355"/>
    </source>
</evidence>
<evidence type="ECO:0000256" key="3">
    <source>
        <dbReference type="ARBA" id="ARBA00022801"/>
    </source>
</evidence>
<proteinExistence type="inferred from homology"/>
<keyword evidence="7" id="KW-0732">Signal</keyword>
<keyword evidence="4 5" id="KW-0720">Serine protease</keyword>
<evidence type="ECO:0000256" key="4">
    <source>
        <dbReference type="ARBA" id="ARBA00022825"/>
    </source>
</evidence>
<dbReference type="InterPro" id="IPR022398">
    <property type="entry name" value="Peptidase_S8_His-AS"/>
</dbReference>
<dbReference type="InterPro" id="IPR015500">
    <property type="entry name" value="Peptidase_S8_subtilisin-rel"/>
</dbReference>
<keyword evidence="2 5" id="KW-0645">Protease</keyword>
<name>A0ABR3T242_9PEZI</name>
<feature type="signal peptide" evidence="7">
    <location>
        <begin position="1"/>
        <end position="20"/>
    </location>
</feature>
<dbReference type="InterPro" id="IPR023827">
    <property type="entry name" value="Peptidase_S8_Asp-AS"/>
</dbReference>
<dbReference type="Proteomes" id="UP001521116">
    <property type="component" value="Unassembled WGS sequence"/>
</dbReference>
<organism evidence="9 10">
    <name type="scientific">Neofusicoccum ribis</name>
    <dbReference type="NCBI Taxonomy" id="45134"/>
    <lineage>
        <taxon>Eukaryota</taxon>
        <taxon>Fungi</taxon>
        <taxon>Dikarya</taxon>
        <taxon>Ascomycota</taxon>
        <taxon>Pezizomycotina</taxon>
        <taxon>Dothideomycetes</taxon>
        <taxon>Dothideomycetes incertae sedis</taxon>
        <taxon>Botryosphaeriales</taxon>
        <taxon>Botryosphaeriaceae</taxon>
        <taxon>Neofusicoccum</taxon>
    </lineage>
</organism>
<dbReference type="InterPro" id="IPR034193">
    <property type="entry name" value="PCSK9_ProteinaseK-like"/>
</dbReference>
<comment type="caution">
    <text evidence="9">The sequence shown here is derived from an EMBL/GenBank/DDBJ whole genome shotgun (WGS) entry which is preliminary data.</text>
</comment>
<dbReference type="PROSITE" id="PS51892">
    <property type="entry name" value="SUBTILASE"/>
    <property type="match status" value="1"/>
</dbReference>
<dbReference type="CDD" id="cd04077">
    <property type="entry name" value="Peptidases_S8_PCSK9_ProteinaseK_like"/>
    <property type="match status" value="1"/>
</dbReference>
<reference evidence="9 10" key="1">
    <citation type="submission" date="2024-02" db="EMBL/GenBank/DDBJ databases">
        <title>De novo assembly and annotation of 12 fungi associated with fruit tree decline syndrome in Ontario, Canada.</title>
        <authorList>
            <person name="Sulman M."/>
            <person name="Ellouze W."/>
            <person name="Ilyukhin E."/>
        </authorList>
    </citation>
    <scope>NUCLEOTIDE SEQUENCE [LARGE SCALE GENOMIC DNA]</scope>
    <source>
        <strain evidence="9 10">M1-105</strain>
    </source>
</reference>
<evidence type="ECO:0000256" key="2">
    <source>
        <dbReference type="ARBA" id="ARBA00022670"/>
    </source>
</evidence>
<dbReference type="SUPFAM" id="SSF52743">
    <property type="entry name" value="Subtilisin-like"/>
    <property type="match status" value="1"/>
</dbReference>
<dbReference type="InterPro" id="IPR050131">
    <property type="entry name" value="Peptidase_S8_subtilisin-like"/>
</dbReference>
<dbReference type="EMBL" id="JAJVDC020000020">
    <property type="protein sequence ID" value="KAL1633636.1"/>
    <property type="molecule type" value="Genomic_DNA"/>
</dbReference>
<keyword evidence="10" id="KW-1185">Reference proteome</keyword>
<evidence type="ECO:0000259" key="8">
    <source>
        <dbReference type="Pfam" id="PF00082"/>
    </source>
</evidence>
<dbReference type="InterPro" id="IPR036852">
    <property type="entry name" value="Peptidase_S8/S53_dom_sf"/>
</dbReference>
<gene>
    <name evidence="9" type="ORF">SLS56_002784</name>
</gene>
<comment type="similarity">
    <text evidence="1 5 6">Belongs to the peptidase S8 family.</text>
</comment>
<dbReference type="PANTHER" id="PTHR43806:SF11">
    <property type="entry name" value="CEREVISIN-RELATED"/>
    <property type="match status" value="1"/>
</dbReference>
<evidence type="ECO:0000256" key="1">
    <source>
        <dbReference type="ARBA" id="ARBA00011073"/>
    </source>
</evidence>
<feature type="active site" description="Charge relay system" evidence="5">
    <location>
        <position position="214"/>
    </location>
</feature>
<feature type="active site" description="Charge relay system" evidence="5">
    <location>
        <position position="259"/>
    </location>
</feature>
<feature type="domain" description="Peptidase S8/S53" evidence="8">
    <location>
        <begin position="205"/>
        <end position="448"/>
    </location>
</feature>
<evidence type="ECO:0000256" key="5">
    <source>
        <dbReference type="PROSITE-ProRule" id="PRU01240"/>
    </source>
</evidence>
<dbReference type="PROSITE" id="PS00136">
    <property type="entry name" value="SUBTILASE_ASP"/>
    <property type="match status" value="1"/>
</dbReference>
<dbReference type="Pfam" id="PF00082">
    <property type="entry name" value="Peptidase_S8"/>
    <property type="match status" value="1"/>
</dbReference>
<keyword evidence="3 5" id="KW-0378">Hydrolase</keyword>
<evidence type="ECO:0000313" key="9">
    <source>
        <dbReference type="EMBL" id="KAL1633636.1"/>
    </source>
</evidence>
<dbReference type="PANTHER" id="PTHR43806">
    <property type="entry name" value="PEPTIDASE S8"/>
    <property type="match status" value="1"/>
</dbReference>
<feature type="active site" description="Charge relay system" evidence="5">
    <location>
        <position position="424"/>
    </location>
</feature>
<protein>
    <recommendedName>
        <fullName evidence="8">Peptidase S8/S53 domain-containing protein</fullName>
    </recommendedName>
</protein>
<evidence type="ECO:0000256" key="7">
    <source>
        <dbReference type="SAM" id="SignalP"/>
    </source>
</evidence>